<keyword evidence="2" id="KW-0812">Transmembrane</keyword>
<accession>W4JNW3</accession>
<evidence type="ECO:0000256" key="1">
    <source>
        <dbReference type="SAM" id="MobiDB-lite"/>
    </source>
</evidence>
<dbReference type="AlphaFoldDB" id="W4JNW3"/>
<name>W4JNW3_HETIT</name>
<protein>
    <submittedName>
        <fullName evidence="3">Uncharacterized protein</fullName>
    </submittedName>
</protein>
<dbReference type="InParanoid" id="W4JNW3"/>
<dbReference type="Proteomes" id="UP000030671">
    <property type="component" value="Unassembled WGS sequence"/>
</dbReference>
<evidence type="ECO:0000313" key="4">
    <source>
        <dbReference type="Proteomes" id="UP000030671"/>
    </source>
</evidence>
<keyword evidence="4" id="KW-1185">Reference proteome</keyword>
<dbReference type="RefSeq" id="XP_009552683.1">
    <property type="nucleotide sequence ID" value="XM_009554388.1"/>
</dbReference>
<feature type="compositionally biased region" description="Gly residues" evidence="1">
    <location>
        <begin position="31"/>
        <end position="42"/>
    </location>
</feature>
<dbReference type="HOGENOM" id="CLU_2542845_0_0_1"/>
<keyword evidence="2" id="KW-0472">Membrane</keyword>
<organism evidence="3 4">
    <name type="scientific">Heterobasidion irregulare (strain TC 32-1)</name>
    <dbReference type="NCBI Taxonomy" id="747525"/>
    <lineage>
        <taxon>Eukaryota</taxon>
        <taxon>Fungi</taxon>
        <taxon>Dikarya</taxon>
        <taxon>Basidiomycota</taxon>
        <taxon>Agaricomycotina</taxon>
        <taxon>Agaricomycetes</taxon>
        <taxon>Russulales</taxon>
        <taxon>Bondarzewiaceae</taxon>
        <taxon>Heterobasidion</taxon>
        <taxon>Heterobasidion annosum species complex</taxon>
    </lineage>
</organism>
<feature type="region of interest" description="Disordered" evidence="1">
    <location>
        <begin position="1"/>
        <end position="42"/>
    </location>
</feature>
<sequence length="83" mass="8941">MRRAGSGLTDTRGRPAEAQMRRQAGRQAGRTGQGRAGQGRAGQGRASIYSAIFIQVVFGFWFRFLFACLLGSRHVRIGGSAAL</sequence>
<dbReference type="OrthoDB" id="2152896at2759"/>
<proteinExistence type="predicted"/>
<gene>
    <name evidence="3" type="ORF">HETIRDRAFT_481934</name>
</gene>
<evidence type="ECO:0000313" key="3">
    <source>
        <dbReference type="EMBL" id="ETW75247.1"/>
    </source>
</evidence>
<dbReference type="KEGG" id="hir:HETIRDRAFT_481934"/>
<dbReference type="GeneID" id="20677997"/>
<dbReference type="EMBL" id="KI925466">
    <property type="protein sequence ID" value="ETW75247.1"/>
    <property type="molecule type" value="Genomic_DNA"/>
</dbReference>
<evidence type="ECO:0000256" key="2">
    <source>
        <dbReference type="SAM" id="Phobius"/>
    </source>
</evidence>
<reference evidence="3 4" key="1">
    <citation type="journal article" date="2012" name="New Phytol.">
        <title>Insight into trade-off between wood decay and parasitism from the genome of a fungal forest pathogen.</title>
        <authorList>
            <person name="Olson A."/>
            <person name="Aerts A."/>
            <person name="Asiegbu F."/>
            <person name="Belbahri L."/>
            <person name="Bouzid O."/>
            <person name="Broberg A."/>
            <person name="Canback B."/>
            <person name="Coutinho P.M."/>
            <person name="Cullen D."/>
            <person name="Dalman K."/>
            <person name="Deflorio G."/>
            <person name="van Diepen L.T."/>
            <person name="Dunand C."/>
            <person name="Duplessis S."/>
            <person name="Durling M."/>
            <person name="Gonthier P."/>
            <person name="Grimwood J."/>
            <person name="Fossdal C.G."/>
            <person name="Hansson D."/>
            <person name="Henrissat B."/>
            <person name="Hietala A."/>
            <person name="Himmelstrand K."/>
            <person name="Hoffmeister D."/>
            <person name="Hogberg N."/>
            <person name="James T.Y."/>
            <person name="Karlsson M."/>
            <person name="Kohler A."/>
            <person name="Kues U."/>
            <person name="Lee Y.H."/>
            <person name="Lin Y.C."/>
            <person name="Lind M."/>
            <person name="Lindquist E."/>
            <person name="Lombard V."/>
            <person name="Lucas S."/>
            <person name="Lunden K."/>
            <person name="Morin E."/>
            <person name="Murat C."/>
            <person name="Park J."/>
            <person name="Raffaello T."/>
            <person name="Rouze P."/>
            <person name="Salamov A."/>
            <person name="Schmutz J."/>
            <person name="Solheim H."/>
            <person name="Stahlberg J."/>
            <person name="Velez H."/>
            <person name="de Vries R.P."/>
            <person name="Wiebenga A."/>
            <person name="Woodward S."/>
            <person name="Yakovlev I."/>
            <person name="Garbelotto M."/>
            <person name="Martin F."/>
            <person name="Grigoriev I.V."/>
            <person name="Stenlid J."/>
        </authorList>
    </citation>
    <scope>NUCLEOTIDE SEQUENCE [LARGE SCALE GENOMIC DNA]</scope>
    <source>
        <strain evidence="3 4">TC 32-1</strain>
    </source>
</reference>
<feature type="compositionally biased region" description="Low complexity" evidence="1">
    <location>
        <begin position="21"/>
        <end position="30"/>
    </location>
</feature>
<keyword evidence="2" id="KW-1133">Transmembrane helix</keyword>
<feature type="transmembrane region" description="Helical" evidence="2">
    <location>
        <begin position="48"/>
        <end position="70"/>
    </location>
</feature>